<proteinExistence type="predicted"/>
<dbReference type="EMBL" id="KK107416">
    <property type="protein sequence ID" value="EZA51134.1"/>
    <property type="molecule type" value="Genomic_DNA"/>
</dbReference>
<dbReference type="InterPro" id="IPR048365">
    <property type="entry name" value="TNP-like_RNaseH_N"/>
</dbReference>
<sequence>MVVALDDNWKLPIGYFLIDGIDSETSSGLVKTALIKLHEIGVKVLSLTLDGTILPKMKMKVNLAAQTLSQSVADALEFCMNDLKLPEFQGCEATIRFIRSIDILFDFLNSRNPYDQGYKAPLRRENEHIWRPRIEQLLIYSSTLKNENRVLLFQTRRKMGFLGMYSAAQAVIKMCGNYVKPHNSQLRYLLTYKLSQDHLELFFCAIRARGGWCPNPHSSQFSSAYKKLLIHQEIASSNGNVEMQDNTTILTVSSSTQ</sequence>
<evidence type="ECO:0000259" key="1">
    <source>
        <dbReference type="Pfam" id="PF21787"/>
    </source>
</evidence>
<dbReference type="Pfam" id="PF21787">
    <property type="entry name" value="TNP-like_RNaseH_N"/>
    <property type="match status" value="1"/>
</dbReference>
<dbReference type="PANTHER" id="PTHR47577:SF2">
    <property type="entry name" value="THAP DOMAIN CONTAINING 9"/>
    <property type="match status" value="1"/>
</dbReference>
<dbReference type="OrthoDB" id="7674492at2759"/>
<name>A0A026W7Z5_OOCBI</name>
<organism evidence="4 5">
    <name type="scientific">Ooceraea biroi</name>
    <name type="common">Clonal raider ant</name>
    <name type="synonym">Cerapachys biroi</name>
    <dbReference type="NCBI Taxonomy" id="2015173"/>
    <lineage>
        <taxon>Eukaryota</taxon>
        <taxon>Metazoa</taxon>
        <taxon>Ecdysozoa</taxon>
        <taxon>Arthropoda</taxon>
        <taxon>Hexapoda</taxon>
        <taxon>Insecta</taxon>
        <taxon>Pterygota</taxon>
        <taxon>Neoptera</taxon>
        <taxon>Endopterygota</taxon>
        <taxon>Hymenoptera</taxon>
        <taxon>Apocrita</taxon>
        <taxon>Aculeata</taxon>
        <taxon>Formicoidea</taxon>
        <taxon>Formicidae</taxon>
        <taxon>Dorylinae</taxon>
        <taxon>Ooceraea</taxon>
    </lineage>
</organism>
<evidence type="ECO:0000313" key="5">
    <source>
        <dbReference type="Proteomes" id="UP000053097"/>
    </source>
</evidence>
<feature type="domain" description="Transposable element P transposase-like RNase H" evidence="1">
    <location>
        <begin position="1"/>
        <end position="52"/>
    </location>
</feature>
<accession>A0A026W7Z5</accession>
<keyword evidence="5" id="KW-1185">Reference proteome</keyword>
<dbReference type="Pfam" id="PF21788">
    <property type="entry name" value="TNP-like_GBD"/>
    <property type="match status" value="1"/>
</dbReference>
<dbReference type="Pfam" id="PF21789">
    <property type="entry name" value="TNP-like_RNaseH_C"/>
    <property type="match status" value="1"/>
</dbReference>
<reference evidence="4 5" key="1">
    <citation type="journal article" date="2014" name="Curr. Biol.">
        <title>The genome of the clonal raider ant Cerapachys biroi.</title>
        <authorList>
            <person name="Oxley P.R."/>
            <person name="Ji L."/>
            <person name="Fetter-Pruneda I."/>
            <person name="McKenzie S.K."/>
            <person name="Li C."/>
            <person name="Hu H."/>
            <person name="Zhang G."/>
            <person name="Kronauer D.J."/>
        </authorList>
    </citation>
    <scope>NUCLEOTIDE SEQUENCE [LARGE SCALE GENOMIC DNA]</scope>
</reference>
<evidence type="ECO:0000259" key="3">
    <source>
        <dbReference type="Pfam" id="PF21789"/>
    </source>
</evidence>
<dbReference type="AlphaFoldDB" id="A0A026W7Z5"/>
<evidence type="ECO:0000313" key="4">
    <source>
        <dbReference type="EMBL" id="EZA51134.1"/>
    </source>
</evidence>
<protein>
    <submittedName>
        <fullName evidence="4">THAP domain-containing protein</fullName>
    </submittedName>
</protein>
<feature type="domain" description="Transposable element P transposase-like RNase H C-terminal" evidence="3">
    <location>
        <begin position="192"/>
        <end position="226"/>
    </location>
</feature>
<evidence type="ECO:0000259" key="2">
    <source>
        <dbReference type="Pfam" id="PF21788"/>
    </source>
</evidence>
<dbReference type="STRING" id="2015173.A0A026W7Z5"/>
<dbReference type="OMA" id="RENEHIW"/>
<gene>
    <name evidence="4" type="ORF">X777_10426</name>
</gene>
<dbReference type="InterPro" id="IPR048367">
    <property type="entry name" value="TNP-like_RNaseH_C"/>
</dbReference>
<feature type="domain" description="Transposable element P transposase-like GTP-binding insertion" evidence="2">
    <location>
        <begin position="54"/>
        <end position="121"/>
    </location>
</feature>
<dbReference type="PANTHER" id="PTHR47577">
    <property type="entry name" value="THAP DOMAIN-CONTAINING PROTEIN 6"/>
    <property type="match status" value="1"/>
</dbReference>
<dbReference type="Proteomes" id="UP000053097">
    <property type="component" value="Unassembled WGS sequence"/>
</dbReference>
<dbReference type="InterPro" id="IPR048366">
    <property type="entry name" value="TNP-like_GBD"/>
</dbReference>